<dbReference type="InterPro" id="IPR044974">
    <property type="entry name" value="Disease_R_plants"/>
</dbReference>
<organism evidence="1 2">
    <name type="scientific">Hibiscus sabdariffa</name>
    <name type="common">roselle</name>
    <dbReference type="NCBI Taxonomy" id="183260"/>
    <lineage>
        <taxon>Eukaryota</taxon>
        <taxon>Viridiplantae</taxon>
        <taxon>Streptophyta</taxon>
        <taxon>Embryophyta</taxon>
        <taxon>Tracheophyta</taxon>
        <taxon>Spermatophyta</taxon>
        <taxon>Magnoliopsida</taxon>
        <taxon>eudicotyledons</taxon>
        <taxon>Gunneridae</taxon>
        <taxon>Pentapetalae</taxon>
        <taxon>rosids</taxon>
        <taxon>malvids</taxon>
        <taxon>Malvales</taxon>
        <taxon>Malvaceae</taxon>
        <taxon>Malvoideae</taxon>
        <taxon>Hibiscus</taxon>
    </lineage>
</organism>
<gene>
    <name evidence="1" type="ORF">V6N12_001287</name>
</gene>
<protein>
    <submittedName>
        <fullName evidence="1">Uncharacterized protein</fullName>
    </submittedName>
</protein>
<evidence type="ECO:0000313" key="2">
    <source>
        <dbReference type="Proteomes" id="UP001472677"/>
    </source>
</evidence>
<name>A0ABR2C7H3_9ROSI</name>
<sequence>MFNLRYIKFYYPLFWNKKIHTSVDILSLPNELRILWWECCPFKSLSPSFNPKNLVVLKLKYGNMKQLWNEDEYQDLPNLKVFDVSNSRKLKKIPVLSGAINLKILLCHRCESLIELPCLSNLKYLVEIDFEFCRNLKKFPELPNNIGELVLEDSKIEEVPDSIEHLVNLHTLNFKNCPIVKIPKLPRSIEYLSISRTQVEEVSLDPLSKLRVFVMSYCGSLKSVSGLPPNLMTLDASDCTSLEKVSFARQNLRSFDLDEEYSMKFLNCFCLNQESIDNIEANAMLKIQSLTEGWIHRKYSNDFICCFPGNKMSANGLEYWSMNSCLNFRISPSGSSVRRFLVFAICLVADLSPYRFDLELICEYQLAAASGNDGGGRFEKFRTEFYLTEACKDDHVWIVCGKDMLNSSAPYSLAAPSTSVTPMRFLTRSPLYRYSTGLGVTGSASWMNSDACQIFGKGHLYFELSLYKKEATKSYTNQNFDFQDDANIEEVHDHSATETRFSLIAGEEGDKGSKRERMQHKEIKAARGICVVGPDYDVEDLRAVTSRIDKSGEEFCSGVEKISVGGCEDRWWLQFY</sequence>
<keyword evidence="2" id="KW-1185">Reference proteome</keyword>
<accession>A0ABR2C7H3</accession>
<dbReference type="Proteomes" id="UP001472677">
    <property type="component" value="Unassembled WGS sequence"/>
</dbReference>
<proteinExistence type="predicted"/>
<dbReference type="PANTHER" id="PTHR11017:SF479">
    <property type="entry name" value="DISEASE RESISTANCE PROTEIN (TIR-NBS-LRR CLASS) FAMILY"/>
    <property type="match status" value="1"/>
</dbReference>
<reference evidence="1 2" key="1">
    <citation type="journal article" date="2024" name="G3 (Bethesda)">
        <title>Genome assembly of Hibiscus sabdariffa L. provides insights into metabolisms of medicinal natural products.</title>
        <authorList>
            <person name="Kim T."/>
        </authorList>
    </citation>
    <scope>NUCLEOTIDE SEQUENCE [LARGE SCALE GENOMIC DNA]</scope>
    <source>
        <strain evidence="1">TK-2024</strain>
        <tissue evidence="1">Old leaves</tissue>
    </source>
</reference>
<dbReference type="EMBL" id="JBBPBM010000065">
    <property type="protein sequence ID" value="KAK8515128.1"/>
    <property type="molecule type" value="Genomic_DNA"/>
</dbReference>
<dbReference type="SUPFAM" id="SSF52058">
    <property type="entry name" value="L domain-like"/>
    <property type="match status" value="1"/>
</dbReference>
<comment type="caution">
    <text evidence="1">The sequence shown here is derived from an EMBL/GenBank/DDBJ whole genome shotgun (WGS) entry which is preliminary data.</text>
</comment>
<dbReference type="InterPro" id="IPR032675">
    <property type="entry name" value="LRR_dom_sf"/>
</dbReference>
<evidence type="ECO:0000313" key="1">
    <source>
        <dbReference type="EMBL" id="KAK8515128.1"/>
    </source>
</evidence>
<dbReference type="PANTHER" id="PTHR11017">
    <property type="entry name" value="LEUCINE-RICH REPEAT-CONTAINING PROTEIN"/>
    <property type="match status" value="1"/>
</dbReference>
<dbReference type="Gene3D" id="3.80.10.10">
    <property type="entry name" value="Ribonuclease Inhibitor"/>
    <property type="match status" value="1"/>
</dbReference>